<dbReference type="Proteomes" id="UP001262032">
    <property type="component" value="Unassembled WGS sequence"/>
</dbReference>
<dbReference type="EMBL" id="JAVDWN010000010">
    <property type="protein sequence ID" value="MDR7164853.1"/>
    <property type="molecule type" value="Genomic_DNA"/>
</dbReference>
<gene>
    <name evidence="1" type="ORF">J2X12_002891</name>
</gene>
<evidence type="ECO:0000313" key="2">
    <source>
        <dbReference type="Proteomes" id="UP001262032"/>
    </source>
</evidence>
<proteinExistence type="predicted"/>
<dbReference type="AlphaFoldDB" id="A0AAW8NFZ8"/>
<dbReference type="RefSeq" id="WP_310114088.1">
    <property type="nucleotide sequence ID" value="NZ_JAVDTN010000017.1"/>
</dbReference>
<protein>
    <submittedName>
        <fullName evidence="1">Uncharacterized protein</fullName>
    </submittedName>
</protein>
<organism evidence="1 2">
    <name type="scientific">Pseudarthrobacter oxydans</name>
    <name type="common">Arthrobacter oxydans</name>
    <dbReference type="NCBI Taxonomy" id="1671"/>
    <lineage>
        <taxon>Bacteria</taxon>
        <taxon>Bacillati</taxon>
        <taxon>Actinomycetota</taxon>
        <taxon>Actinomycetes</taxon>
        <taxon>Micrococcales</taxon>
        <taxon>Micrococcaceae</taxon>
        <taxon>Pseudarthrobacter</taxon>
    </lineage>
</organism>
<sequence>MAEWLGFNGPVRGPGSVEDVVSHLPATKAALKSAGHALAARTQSNLSLHRDTGNAKVVIISPPKTKLDWHVAIVDAGQKDGVPDRTDNNNKSAISIEMGHWQKTKTGRVWVDGIHALGNAVEDRVRKHGGG</sequence>
<reference evidence="1" key="1">
    <citation type="submission" date="2023-07" db="EMBL/GenBank/DDBJ databases">
        <title>Sorghum-associated microbial communities from plants grown in Nebraska, USA.</title>
        <authorList>
            <person name="Schachtman D."/>
        </authorList>
    </citation>
    <scope>NUCLEOTIDE SEQUENCE</scope>
    <source>
        <strain evidence="1">BE261</strain>
    </source>
</reference>
<dbReference type="Pfam" id="PF17395">
    <property type="entry name" value="DUF5403"/>
    <property type="match status" value="1"/>
</dbReference>
<name>A0AAW8NFZ8_PSEOX</name>
<accession>A0AAW8NFZ8</accession>
<dbReference type="InterPro" id="IPR039452">
    <property type="entry name" value="DUF5403"/>
</dbReference>
<comment type="caution">
    <text evidence="1">The sequence shown here is derived from an EMBL/GenBank/DDBJ whole genome shotgun (WGS) entry which is preliminary data.</text>
</comment>
<dbReference type="GeneID" id="97424196"/>
<evidence type="ECO:0000313" key="1">
    <source>
        <dbReference type="EMBL" id="MDR7164853.1"/>
    </source>
</evidence>